<evidence type="ECO:0000313" key="7">
    <source>
        <dbReference type="EMBL" id="ORX97275.1"/>
    </source>
</evidence>
<evidence type="ECO:0000259" key="6">
    <source>
        <dbReference type="PROSITE" id="PS50157"/>
    </source>
</evidence>
<keyword evidence="8" id="KW-1185">Reference proteome</keyword>
<dbReference type="InterPro" id="IPR036236">
    <property type="entry name" value="Znf_C2H2_sf"/>
</dbReference>
<keyword evidence="2" id="KW-0677">Repeat</keyword>
<evidence type="ECO:0000256" key="1">
    <source>
        <dbReference type="ARBA" id="ARBA00022723"/>
    </source>
</evidence>
<dbReference type="PANTHER" id="PTHR23235:SF120">
    <property type="entry name" value="KRUPPEL-LIKE FACTOR 15"/>
    <property type="match status" value="1"/>
</dbReference>
<dbReference type="GO" id="GO:0000981">
    <property type="term" value="F:DNA-binding transcription factor activity, RNA polymerase II-specific"/>
    <property type="evidence" value="ECO:0007669"/>
    <property type="project" value="TreeGrafter"/>
</dbReference>
<dbReference type="STRING" id="1314790.A0A1Y1YH03"/>
<keyword evidence="1" id="KW-0479">Metal-binding</keyword>
<dbReference type="SUPFAM" id="SSF57667">
    <property type="entry name" value="beta-beta-alpha zinc fingers"/>
    <property type="match status" value="1"/>
</dbReference>
<dbReference type="AlphaFoldDB" id="A0A1Y1YH03"/>
<dbReference type="GO" id="GO:0008270">
    <property type="term" value="F:zinc ion binding"/>
    <property type="evidence" value="ECO:0007669"/>
    <property type="project" value="UniProtKB-KW"/>
</dbReference>
<evidence type="ECO:0000256" key="5">
    <source>
        <dbReference type="PROSITE-ProRule" id="PRU00042"/>
    </source>
</evidence>
<dbReference type="Gene3D" id="3.30.160.60">
    <property type="entry name" value="Classic Zinc Finger"/>
    <property type="match status" value="2"/>
</dbReference>
<reference evidence="7 8" key="1">
    <citation type="submission" date="2016-07" db="EMBL/GenBank/DDBJ databases">
        <title>Pervasive Adenine N6-methylation of Active Genes in Fungi.</title>
        <authorList>
            <consortium name="DOE Joint Genome Institute"/>
            <person name="Mondo S.J."/>
            <person name="Dannebaum R.O."/>
            <person name="Kuo R.C."/>
            <person name="Labutti K."/>
            <person name="Haridas S."/>
            <person name="Kuo A."/>
            <person name="Salamov A."/>
            <person name="Ahrendt S.R."/>
            <person name="Lipzen A."/>
            <person name="Sullivan W."/>
            <person name="Andreopoulos W.B."/>
            <person name="Clum A."/>
            <person name="Lindquist E."/>
            <person name="Daum C."/>
            <person name="Ramamoorthy G.K."/>
            <person name="Gryganskyi A."/>
            <person name="Culley D."/>
            <person name="Magnuson J.K."/>
            <person name="James T.Y."/>
            <person name="O'Malley M.A."/>
            <person name="Stajich J.E."/>
            <person name="Spatafora J.W."/>
            <person name="Visel A."/>
            <person name="Grigoriev I.V."/>
        </authorList>
    </citation>
    <scope>NUCLEOTIDE SEQUENCE [LARGE SCALE GENOMIC DNA]</scope>
    <source>
        <strain evidence="7 8">CBS 931.73</strain>
    </source>
</reference>
<dbReference type="InterPro" id="IPR013087">
    <property type="entry name" value="Znf_C2H2_type"/>
</dbReference>
<dbReference type="PROSITE" id="PS00028">
    <property type="entry name" value="ZINC_FINGER_C2H2_1"/>
    <property type="match status" value="1"/>
</dbReference>
<organism evidence="7 8">
    <name type="scientific">Basidiobolus meristosporus CBS 931.73</name>
    <dbReference type="NCBI Taxonomy" id="1314790"/>
    <lineage>
        <taxon>Eukaryota</taxon>
        <taxon>Fungi</taxon>
        <taxon>Fungi incertae sedis</taxon>
        <taxon>Zoopagomycota</taxon>
        <taxon>Entomophthoromycotina</taxon>
        <taxon>Basidiobolomycetes</taxon>
        <taxon>Basidiobolales</taxon>
        <taxon>Basidiobolaceae</taxon>
        <taxon>Basidiobolus</taxon>
    </lineage>
</organism>
<comment type="caution">
    <text evidence="7">The sequence shown here is derived from an EMBL/GenBank/DDBJ whole genome shotgun (WGS) entry which is preliminary data.</text>
</comment>
<dbReference type="GO" id="GO:0000978">
    <property type="term" value="F:RNA polymerase II cis-regulatory region sequence-specific DNA binding"/>
    <property type="evidence" value="ECO:0007669"/>
    <property type="project" value="TreeGrafter"/>
</dbReference>
<dbReference type="EMBL" id="MCFE01000136">
    <property type="protein sequence ID" value="ORX97275.1"/>
    <property type="molecule type" value="Genomic_DNA"/>
</dbReference>
<gene>
    <name evidence="7" type="ORF">K493DRAFT_150666</name>
</gene>
<dbReference type="Pfam" id="PF00096">
    <property type="entry name" value="zf-C2H2"/>
    <property type="match status" value="2"/>
</dbReference>
<feature type="non-terminal residue" evidence="7">
    <location>
        <position position="50"/>
    </location>
</feature>
<dbReference type="PROSITE" id="PS50157">
    <property type="entry name" value="ZINC_FINGER_C2H2_2"/>
    <property type="match status" value="2"/>
</dbReference>
<dbReference type="SMART" id="SM00355">
    <property type="entry name" value="ZnF_C2H2"/>
    <property type="match status" value="2"/>
</dbReference>
<dbReference type="FunFam" id="3.30.160.60:FF:001573">
    <property type="entry name" value="Zinc finger protein 407"/>
    <property type="match status" value="1"/>
</dbReference>
<dbReference type="InParanoid" id="A0A1Y1YH03"/>
<evidence type="ECO:0000256" key="2">
    <source>
        <dbReference type="ARBA" id="ARBA00022737"/>
    </source>
</evidence>
<dbReference type="FunFam" id="3.30.160.60:FF:001049">
    <property type="entry name" value="zinc finger protein 319"/>
    <property type="match status" value="1"/>
</dbReference>
<evidence type="ECO:0000313" key="8">
    <source>
        <dbReference type="Proteomes" id="UP000193498"/>
    </source>
</evidence>
<dbReference type="OrthoDB" id="4748970at2759"/>
<evidence type="ECO:0000256" key="4">
    <source>
        <dbReference type="ARBA" id="ARBA00022833"/>
    </source>
</evidence>
<keyword evidence="3 5" id="KW-0863">Zinc-finger</keyword>
<feature type="domain" description="C2H2-type" evidence="6">
    <location>
        <begin position="3"/>
        <end position="30"/>
    </location>
</feature>
<dbReference type="Proteomes" id="UP000193498">
    <property type="component" value="Unassembled WGS sequence"/>
</dbReference>
<proteinExistence type="predicted"/>
<accession>A0A1Y1YH03</accession>
<feature type="domain" description="C2H2-type" evidence="6">
    <location>
        <begin position="31"/>
        <end position="50"/>
    </location>
</feature>
<name>A0A1Y1YH03_9FUNG</name>
<keyword evidence="4" id="KW-0862">Zinc</keyword>
<dbReference type="PANTHER" id="PTHR23235">
    <property type="entry name" value="KRUEPPEL-LIKE TRANSCRIPTION FACTOR"/>
    <property type="match status" value="1"/>
</dbReference>
<evidence type="ECO:0000256" key="3">
    <source>
        <dbReference type="ARBA" id="ARBA00022771"/>
    </source>
</evidence>
<feature type="non-terminal residue" evidence="7">
    <location>
        <position position="1"/>
    </location>
</feature>
<sequence>KPYKCGDCTKSFARKYDLDRHSRLHTGEKPYKCTFCNKGFARVDSRKRHY</sequence>
<protein>
    <recommendedName>
        <fullName evidence="6">C2H2-type domain-containing protein</fullName>
    </recommendedName>
</protein>